<dbReference type="Proteomes" id="UP000677803">
    <property type="component" value="Unassembled WGS sequence"/>
</dbReference>
<dbReference type="AlphaFoldDB" id="A0A8S4APC2"/>
<gene>
    <name evidence="1" type="ORF">MMEN_LOCUS5148</name>
</gene>
<evidence type="ECO:0000313" key="2">
    <source>
        <dbReference type="Proteomes" id="UP000677803"/>
    </source>
</evidence>
<sequence length="84" mass="9168">MCRCLQWTGVPMGREWSVEERTNASEYGGDSHTRAVFPPDENETSQLVLSVCLTAGAKGDQNIFNPPFAFIAASVNDDMVSSQV</sequence>
<protein>
    <submittedName>
        <fullName evidence="1">(Atlantic silverside) hypothetical protein</fullName>
    </submittedName>
</protein>
<evidence type="ECO:0000313" key="1">
    <source>
        <dbReference type="EMBL" id="CAG5873665.1"/>
    </source>
</evidence>
<dbReference type="EMBL" id="CAJRST010004446">
    <property type="protein sequence ID" value="CAG5873665.1"/>
    <property type="molecule type" value="Genomic_DNA"/>
</dbReference>
<proteinExistence type="predicted"/>
<keyword evidence="2" id="KW-1185">Reference proteome</keyword>
<name>A0A8S4APC2_9TELE</name>
<reference evidence="1" key="1">
    <citation type="submission" date="2021-05" db="EMBL/GenBank/DDBJ databases">
        <authorList>
            <person name="Tigano A."/>
        </authorList>
    </citation>
    <scope>NUCLEOTIDE SEQUENCE</scope>
</reference>
<comment type="caution">
    <text evidence="1">The sequence shown here is derived from an EMBL/GenBank/DDBJ whole genome shotgun (WGS) entry which is preliminary data.</text>
</comment>
<organism evidence="1 2">
    <name type="scientific">Menidia menidia</name>
    <name type="common">Atlantic silverside</name>
    <dbReference type="NCBI Taxonomy" id="238744"/>
    <lineage>
        <taxon>Eukaryota</taxon>
        <taxon>Metazoa</taxon>
        <taxon>Chordata</taxon>
        <taxon>Craniata</taxon>
        <taxon>Vertebrata</taxon>
        <taxon>Euteleostomi</taxon>
        <taxon>Actinopterygii</taxon>
        <taxon>Neopterygii</taxon>
        <taxon>Teleostei</taxon>
        <taxon>Neoteleostei</taxon>
        <taxon>Acanthomorphata</taxon>
        <taxon>Ovalentaria</taxon>
        <taxon>Atherinomorphae</taxon>
        <taxon>Atheriniformes</taxon>
        <taxon>Atherinopsidae</taxon>
        <taxon>Menidiinae</taxon>
        <taxon>Menidia</taxon>
    </lineage>
</organism>
<accession>A0A8S4APC2</accession>